<accession>A0A3B1E6C0</accession>
<organism evidence="2">
    <name type="scientific">hydrothermal vent metagenome</name>
    <dbReference type="NCBI Taxonomy" id="652676"/>
    <lineage>
        <taxon>unclassified sequences</taxon>
        <taxon>metagenomes</taxon>
        <taxon>ecological metagenomes</taxon>
    </lineage>
</organism>
<reference evidence="2" key="1">
    <citation type="submission" date="2018-10" db="EMBL/GenBank/DDBJ databases">
        <authorList>
            <person name="Aoki K."/>
        </authorList>
    </citation>
    <scope>NUCLEOTIDE SEQUENCE</scope>
</reference>
<dbReference type="NCBIfam" id="NF010483">
    <property type="entry name" value="PRK13908.1"/>
    <property type="match status" value="1"/>
</dbReference>
<feature type="domain" description="DNA replication/recombination mediator RecO N-terminal" evidence="1">
    <location>
        <begin position="1"/>
        <end position="72"/>
    </location>
</feature>
<name>A0A3B1E6C0_9ZZZZ</name>
<gene>
    <name evidence="2" type="ORF">MNB_ARC-1_326</name>
</gene>
<protein>
    <recommendedName>
        <fullName evidence="1">DNA replication/recombination mediator RecO N-terminal domain-containing protein</fullName>
    </recommendedName>
</protein>
<dbReference type="Pfam" id="PF13114">
    <property type="entry name" value="RecO_N_2"/>
    <property type="match status" value="1"/>
</dbReference>
<proteinExistence type="predicted"/>
<evidence type="ECO:0000313" key="2">
    <source>
        <dbReference type="EMBL" id="VAY87698.1"/>
    </source>
</evidence>
<sequence>MQGYIININKVREEDLIVTILGENHLYTTYRFYGARHSTINIGYKIDFELETNVSNNIPRLKDVLHIGFHWIEEREKLYCWQRFIRLFYSHLKDVEILDQYYKIFLDDLAHKLIRQNPKRAIIESYVELCEFEGRLHCDYECLLCDGQIVSNISLVRSFLPTHSSCSYGYAFNISQIRELFDEKSLINFNKEELEYLWNLLLQGI</sequence>
<evidence type="ECO:0000259" key="1">
    <source>
        <dbReference type="Pfam" id="PF13114"/>
    </source>
</evidence>
<dbReference type="InterPro" id="IPR022572">
    <property type="entry name" value="DNA_rep/recomb_RecO_N"/>
</dbReference>
<dbReference type="EMBL" id="UOYO01000027">
    <property type="protein sequence ID" value="VAY87698.1"/>
    <property type="molecule type" value="Genomic_DNA"/>
</dbReference>
<dbReference type="AlphaFoldDB" id="A0A3B1E6C0"/>